<dbReference type="PANTHER" id="PTHR31499">
    <property type="entry name" value="MYB FAMILY TRANSCRIPTION FACTOR PHL11"/>
    <property type="match status" value="1"/>
</dbReference>
<comment type="subcellular location">
    <subcellularLocation>
        <location evidence="1">Nucleus</location>
    </subcellularLocation>
</comment>
<feature type="region of interest" description="Disordered" evidence="7">
    <location>
        <begin position="397"/>
        <end position="417"/>
    </location>
</feature>
<evidence type="ECO:0000256" key="6">
    <source>
        <dbReference type="ARBA" id="ARBA00023242"/>
    </source>
</evidence>
<feature type="compositionally biased region" description="Polar residues" evidence="7">
    <location>
        <begin position="159"/>
        <end position="172"/>
    </location>
</feature>
<evidence type="ECO:0000313" key="9">
    <source>
        <dbReference type="EMBL" id="KAJ8452423.1"/>
    </source>
</evidence>
<evidence type="ECO:0000259" key="8">
    <source>
        <dbReference type="PROSITE" id="PS51294"/>
    </source>
</evidence>
<feature type="compositionally biased region" description="Basic and acidic residues" evidence="7">
    <location>
        <begin position="398"/>
        <end position="412"/>
    </location>
</feature>
<dbReference type="EMBL" id="JAKOGI010000004">
    <property type="protein sequence ID" value="KAJ8452423.1"/>
    <property type="molecule type" value="Genomic_DNA"/>
</dbReference>
<feature type="compositionally biased region" description="Polar residues" evidence="7">
    <location>
        <begin position="320"/>
        <end position="341"/>
    </location>
</feature>
<evidence type="ECO:0000256" key="2">
    <source>
        <dbReference type="ARBA" id="ARBA00006783"/>
    </source>
</evidence>
<keyword evidence="6" id="KW-0539">Nucleus</keyword>
<dbReference type="PROSITE" id="PS51294">
    <property type="entry name" value="HTH_MYB"/>
    <property type="match status" value="1"/>
</dbReference>
<comment type="similarity">
    <text evidence="2">Belongs to the MYB-CC family.</text>
</comment>
<dbReference type="GO" id="GO:0003700">
    <property type="term" value="F:DNA-binding transcription factor activity"/>
    <property type="evidence" value="ECO:0007669"/>
    <property type="project" value="InterPro"/>
</dbReference>
<protein>
    <recommendedName>
        <fullName evidence="8">HTH myb-type domain-containing protein</fullName>
    </recommendedName>
</protein>
<feature type="compositionally biased region" description="Low complexity" evidence="7">
    <location>
        <begin position="307"/>
        <end position="319"/>
    </location>
</feature>
<feature type="region of interest" description="Disordered" evidence="7">
    <location>
        <begin position="307"/>
        <end position="343"/>
    </location>
</feature>
<dbReference type="GO" id="GO:0005634">
    <property type="term" value="C:nucleus"/>
    <property type="evidence" value="ECO:0007669"/>
    <property type="project" value="UniProtKB-SubCell"/>
</dbReference>
<dbReference type="InterPro" id="IPR025756">
    <property type="entry name" value="Myb_CC_LHEQLE"/>
</dbReference>
<dbReference type="PANTHER" id="PTHR31499:SF80">
    <property type="entry name" value="HTH MYB-TYPE DOMAIN-CONTAINING PROTEIN"/>
    <property type="match status" value="1"/>
</dbReference>
<keyword evidence="3" id="KW-0805">Transcription regulation</keyword>
<evidence type="ECO:0000256" key="5">
    <source>
        <dbReference type="ARBA" id="ARBA00023163"/>
    </source>
</evidence>
<dbReference type="InterPro" id="IPR046955">
    <property type="entry name" value="PHR1-like"/>
</dbReference>
<name>A0A9Q1KZJ1_9CARY</name>
<organism evidence="9 10">
    <name type="scientific">Carnegiea gigantea</name>
    <dbReference type="NCBI Taxonomy" id="171969"/>
    <lineage>
        <taxon>Eukaryota</taxon>
        <taxon>Viridiplantae</taxon>
        <taxon>Streptophyta</taxon>
        <taxon>Embryophyta</taxon>
        <taxon>Tracheophyta</taxon>
        <taxon>Spermatophyta</taxon>
        <taxon>Magnoliopsida</taxon>
        <taxon>eudicotyledons</taxon>
        <taxon>Gunneridae</taxon>
        <taxon>Pentapetalae</taxon>
        <taxon>Caryophyllales</taxon>
        <taxon>Cactineae</taxon>
        <taxon>Cactaceae</taxon>
        <taxon>Cactoideae</taxon>
        <taxon>Echinocereeae</taxon>
        <taxon>Carnegiea</taxon>
    </lineage>
</organism>
<feature type="compositionally biased region" description="Polar residues" evidence="7">
    <location>
        <begin position="513"/>
        <end position="526"/>
    </location>
</feature>
<evidence type="ECO:0000313" key="10">
    <source>
        <dbReference type="Proteomes" id="UP001153076"/>
    </source>
</evidence>
<gene>
    <name evidence="9" type="ORF">Cgig2_000012</name>
</gene>
<evidence type="ECO:0000256" key="4">
    <source>
        <dbReference type="ARBA" id="ARBA00023054"/>
    </source>
</evidence>
<dbReference type="OrthoDB" id="551907at2759"/>
<reference evidence="9" key="1">
    <citation type="submission" date="2022-04" db="EMBL/GenBank/DDBJ databases">
        <title>Carnegiea gigantea Genome sequencing and assembly v2.</title>
        <authorList>
            <person name="Copetti D."/>
            <person name="Sanderson M.J."/>
            <person name="Burquez A."/>
            <person name="Wojciechowski M.F."/>
        </authorList>
    </citation>
    <scope>NUCLEOTIDE SEQUENCE</scope>
    <source>
        <strain evidence="9">SGP5-SGP5p</strain>
        <tissue evidence="9">Aerial part</tissue>
    </source>
</reference>
<dbReference type="Gene3D" id="1.10.10.60">
    <property type="entry name" value="Homeodomain-like"/>
    <property type="match status" value="1"/>
</dbReference>
<dbReference type="AlphaFoldDB" id="A0A9Q1KZJ1"/>
<feature type="region of interest" description="Disordered" evidence="7">
    <location>
        <begin position="127"/>
        <end position="180"/>
    </location>
</feature>
<dbReference type="GO" id="GO:0003677">
    <property type="term" value="F:DNA binding"/>
    <property type="evidence" value="ECO:0007669"/>
    <property type="project" value="InterPro"/>
</dbReference>
<dbReference type="Pfam" id="PF14379">
    <property type="entry name" value="Myb_CC_LHEQLE"/>
    <property type="match status" value="1"/>
</dbReference>
<keyword evidence="10" id="KW-1185">Reference proteome</keyword>
<dbReference type="Proteomes" id="UP001153076">
    <property type="component" value="Unassembled WGS sequence"/>
</dbReference>
<dbReference type="InterPro" id="IPR017930">
    <property type="entry name" value="Myb_dom"/>
</dbReference>
<evidence type="ECO:0000256" key="3">
    <source>
        <dbReference type="ARBA" id="ARBA00023015"/>
    </source>
</evidence>
<keyword evidence="5" id="KW-0804">Transcription</keyword>
<sequence>MVFSSFNESQLIGVRKDVVRFDKGDNLVLKTVDQLATSKAGFVDLWTEMNMRPALPLQTSSGKCVNPLPILPNPLEDFPRSPDPFGVSSTREMMTAPLQMQDNPMVSRMRPSHIDSAFGSGFPGDLQFPSFSPRERSSQNLQFIPDSSGGGAHFLPNPNIASDVQSTGFNSYQKEDDDNSWSTGQLQELLDFPDGVPAANDQMGASTEVMSSENHVKRIGWRELAEDLYADPMEANWNEFLAEPNVADPQPKNPLLWEDNHVTLSRLWKLTVDLCSAFGIHLILRSSGAREIFDEVAQSSSNVIVHQPQIQQQPSSTQSREVSVTASGNTANTSSGAQSNKPRMRWTPELHEAFVDAVNQLGGSEKATPKGVLKLMNVEGLTIYHVKSHLQKYRTARVRPESSEGNAEKKGSASEQVSAVDLKTTMVNDNRSISITEALRMQMEVQKQLHEQLEIQRKLQLQIEEQGKYLLQMLENQNRMEKEKLKSLPEGSSAPTDKSEASELDPPRAGAGPSTSNQAPGESSHGSKGKQKIADTDLGMDDQPEAGGSSTPPMKRARTDDSFH</sequence>
<feature type="domain" description="HTH myb-type" evidence="8">
    <location>
        <begin position="338"/>
        <end position="398"/>
    </location>
</feature>
<proteinExistence type="inferred from homology"/>
<keyword evidence="4" id="KW-0175">Coiled coil</keyword>
<dbReference type="InterPro" id="IPR001005">
    <property type="entry name" value="SANT/Myb"/>
</dbReference>
<dbReference type="InterPro" id="IPR009057">
    <property type="entry name" value="Homeodomain-like_sf"/>
</dbReference>
<evidence type="ECO:0000256" key="7">
    <source>
        <dbReference type="SAM" id="MobiDB-lite"/>
    </source>
</evidence>
<feature type="region of interest" description="Disordered" evidence="7">
    <location>
        <begin position="481"/>
        <end position="564"/>
    </location>
</feature>
<dbReference type="FunFam" id="1.10.10.60:FF:000002">
    <property type="entry name" value="Myb family transcription factor"/>
    <property type="match status" value="1"/>
</dbReference>
<dbReference type="NCBIfam" id="TIGR01557">
    <property type="entry name" value="myb_SHAQKYF"/>
    <property type="match status" value="1"/>
</dbReference>
<evidence type="ECO:0000256" key="1">
    <source>
        <dbReference type="ARBA" id="ARBA00004123"/>
    </source>
</evidence>
<dbReference type="InterPro" id="IPR006447">
    <property type="entry name" value="Myb_dom_plants"/>
</dbReference>
<dbReference type="SUPFAM" id="SSF46689">
    <property type="entry name" value="Homeodomain-like"/>
    <property type="match status" value="1"/>
</dbReference>
<comment type="caution">
    <text evidence="9">The sequence shown here is derived from an EMBL/GenBank/DDBJ whole genome shotgun (WGS) entry which is preliminary data.</text>
</comment>
<dbReference type="Pfam" id="PF00249">
    <property type="entry name" value="Myb_DNA-binding"/>
    <property type="match status" value="1"/>
</dbReference>
<accession>A0A9Q1KZJ1</accession>